<evidence type="ECO:0000313" key="8">
    <source>
        <dbReference type="EMBL" id="RGE69316.1"/>
    </source>
</evidence>
<dbReference type="PANTHER" id="PTHR43649">
    <property type="entry name" value="ARABINOSE-BINDING PROTEIN-RELATED"/>
    <property type="match status" value="1"/>
</dbReference>
<reference evidence="8 9" key="1">
    <citation type="submission" date="2018-08" db="EMBL/GenBank/DDBJ databases">
        <title>A genome reference for cultivated species of the human gut microbiota.</title>
        <authorList>
            <person name="Zou Y."/>
            <person name="Xue W."/>
            <person name="Luo G."/>
        </authorList>
    </citation>
    <scope>NUCLEOTIDE SEQUENCE [LARGE SCALE GENOMIC DNA]</scope>
    <source>
        <strain evidence="8 9">AF26-4BH</strain>
    </source>
</reference>
<evidence type="ECO:0000313" key="9">
    <source>
        <dbReference type="Proteomes" id="UP000261166"/>
    </source>
</evidence>
<evidence type="ECO:0000256" key="1">
    <source>
        <dbReference type="ARBA" id="ARBA00022475"/>
    </source>
</evidence>
<evidence type="ECO:0000256" key="7">
    <source>
        <dbReference type="SAM" id="SignalP"/>
    </source>
</evidence>
<dbReference type="EMBL" id="QVLU01000017">
    <property type="protein sequence ID" value="RGE69316.1"/>
    <property type="molecule type" value="Genomic_DNA"/>
</dbReference>
<dbReference type="InterPro" id="IPR006059">
    <property type="entry name" value="SBP"/>
</dbReference>
<keyword evidence="4" id="KW-0564">Palmitate</keyword>
<proteinExistence type="predicted"/>
<accession>A0A3E3IQI0</accession>
<dbReference type="InterPro" id="IPR050490">
    <property type="entry name" value="Bact_solute-bd_prot1"/>
</dbReference>
<feature type="chain" id="PRO_5017668628" evidence="7">
    <location>
        <begin position="23"/>
        <end position="527"/>
    </location>
</feature>
<dbReference type="SUPFAM" id="SSF53850">
    <property type="entry name" value="Periplasmic binding protein-like II"/>
    <property type="match status" value="1"/>
</dbReference>
<comment type="caution">
    <text evidence="8">The sequence shown here is derived from an EMBL/GenBank/DDBJ whole genome shotgun (WGS) entry which is preliminary data.</text>
</comment>
<evidence type="ECO:0000256" key="2">
    <source>
        <dbReference type="ARBA" id="ARBA00022729"/>
    </source>
</evidence>
<keyword evidence="5" id="KW-0449">Lipoprotein</keyword>
<feature type="compositionally biased region" description="Basic and acidic residues" evidence="6">
    <location>
        <begin position="30"/>
        <end position="39"/>
    </location>
</feature>
<evidence type="ECO:0000256" key="6">
    <source>
        <dbReference type="SAM" id="MobiDB-lite"/>
    </source>
</evidence>
<dbReference type="Pfam" id="PF01547">
    <property type="entry name" value="SBP_bac_1"/>
    <property type="match status" value="1"/>
</dbReference>
<dbReference type="RefSeq" id="WP_025488349.1">
    <property type="nucleotide sequence ID" value="NZ_JBKVAZ010000003.1"/>
</dbReference>
<sequence>MKKRIICMLMTGMMILGLTSCGDNTVLPEEEMRQNRQEEAAEEEKAEGIDGGTFGDTVTAVLFQGSPRLTTADTELVRDEIIKYTDVDIQLNYVSDNVEQKYGLLVAGESIPDINVLSYDMYREYASQGAYYDITELIGNYPNLMKYVPAEYWERVKEDGRIYGIPTCNTEGKRIINYRGDWLDKAGLDLPKTREEFTEMLRLFTENDPDGNGKKDTYGYGGEGNEKFAVFYAMYATFPGFYHEKDGKVVIDAISENYKDCLMYIHDMYQAGYIDPEIFTDTSDQFTQKVNNGKIGCFSSWWSTPGTLIRDTGFHEAQPEGELVTGIPPVDVSQGQGMQANDGLAGVISFSYNSEEKIEKLLGLIDWMSTDFGYRTCKYGVEGVHWTLDEKGNLDYCATNDPNKMRLDGVKMEGNDNETYSILQRMDIYPELLTNEPYFKINFEQAANNPLYKNLFVGLTSNEYSTYNADLAKLCDEMRVKFILGDESFDNWDKYVEEYMRSGGREVAESLMKNYNDTYGTNFVLAE</sequence>
<evidence type="ECO:0000256" key="3">
    <source>
        <dbReference type="ARBA" id="ARBA00023136"/>
    </source>
</evidence>
<dbReference type="Gene3D" id="3.40.190.10">
    <property type="entry name" value="Periplasmic binding protein-like II"/>
    <property type="match status" value="2"/>
</dbReference>
<feature type="region of interest" description="Disordered" evidence="6">
    <location>
        <begin position="30"/>
        <end position="49"/>
    </location>
</feature>
<protein>
    <submittedName>
        <fullName evidence="8">Extracellular solute-binding protein</fullName>
    </submittedName>
</protein>
<feature type="signal peptide" evidence="7">
    <location>
        <begin position="1"/>
        <end position="22"/>
    </location>
</feature>
<dbReference type="PANTHER" id="PTHR43649:SF33">
    <property type="entry name" value="POLYGALACTURONAN_RHAMNOGALACTURONAN-BINDING PROTEIN YTCQ"/>
    <property type="match status" value="1"/>
</dbReference>
<dbReference type="PROSITE" id="PS51257">
    <property type="entry name" value="PROKAR_LIPOPROTEIN"/>
    <property type="match status" value="1"/>
</dbReference>
<dbReference type="OrthoDB" id="2644263at2"/>
<keyword evidence="1" id="KW-1003">Cell membrane</keyword>
<dbReference type="Proteomes" id="UP000261166">
    <property type="component" value="Unassembled WGS sequence"/>
</dbReference>
<name>A0A3E3IQI0_9FIRM</name>
<keyword evidence="2 7" id="KW-0732">Signal</keyword>
<keyword evidence="3" id="KW-0472">Membrane</keyword>
<evidence type="ECO:0000256" key="5">
    <source>
        <dbReference type="ARBA" id="ARBA00023288"/>
    </source>
</evidence>
<organism evidence="8 9">
    <name type="scientific">Eisenbergiella massiliensis</name>
    <dbReference type="NCBI Taxonomy" id="1720294"/>
    <lineage>
        <taxon>Bacteria</taxon>
        <taxon>Bacillati</taxon>
        <taxon>Bacillota</taxon>
        <taxon>Clostridia</taxon>
        <taxon>Lachnospirales</taxon>
        <taxon>Lachnospiraceae</taxon>
        <taxon>Eisenbergiella</taxon>
    </lineage>
</organism>
<dbReference type="AlphaFoldDB" id="A0A3E3IQI0"/>
<evidence type="ECO:0000256" key="4">
    <source>
        <dbReference type="ARBA" id="ARBA00023139"/>
    </source>
</evidence>
<gene>
    <name evidence="8" type="ORF">DWY69_18390</name>
</gene>